<keyword evidence="2" id="KW-1185">Reference proteome</keyword>
<name>A0A401X837_ACEPA</name>
<evidence type="ECO:0000313" key="1">
    <source>
        <dbReference type="EMBL" id="GCD63966.1"/>
    </source>
</evidence>
<proteinExistence type="predicted"/>
<evidence type="ECO:0000313" key="2">
    <source>
        <dbReference type="Proteomes" id="UP000287385"/>
    </source>
</evidence>
<reference evidence="1 2" key="1">
    <citation type="submission" date="2016-06" db="EMBL/GenBank/DDBJ databases">
        <title>Acetobacter pasteurianus NBRC 3278 whole genome sequencing project.</title>
        <authorList>
            <person name="Matsutani M."/>
            <person name="Shiwa Y."/>
            <person name="Okamoto-Kainuma A."/>
            <person name="Ishikawa M."/>
            <person name="Koizumi Y."/>
            <person name="Yoshikawa H."/>
            <person name="Yakushi T."/>
            <person name="Matsushita K."/>
        </authorList>
    </citation>
    <scope>NUCLEOTIDE SEQUENCE [LARGE SCALE GENOMIC DNA]</scope>
    <source>
        <strain evidence="1 2">NBRC 3278</strain>
    </source>
</reference>
<gene>
    <name evidence="1" type="ORF">NBRC3278_3059</name>
</gene>
<dbReference type="AlphaFoldDB" id="A0A401X837"/>
<protein>
    <submittedName>
        <fullName evidence="1">Uncharacterized protein</fullName>
    </submittedName>
</protein>
<accession>A0A401X837</accession>
<sequence length="282" mass="31315">MTVIITSCSKTKRYFVPHNMSIASCKKGSLAEVSNEWVDRLKNYSGETYIASEFYGGRGFVYAKDTAQKLNANLAVVSSGLGIIKGDTKIPPYGCTVVPGSDDSVKPMISDNSFSPQGWMRAMQYASPVSKSLTDIIKGDNGLILVSLSAGYLRMIGQDLATLPTEVKERLRILTRAPLKDIRPDLHRFVMPYDKRLDSPLSSYRGTMSDFASRALQHFASEIMPLEGENKALQTRQINQSLDRLIEKPYKPQEPALLEQSYDDELPLLNGLRDNDHSGPCL</sequence>
<dbReference type="Proteomes" id="UP000287385">
    <property type="component" value="Unassembled WGS sequence"/>
</dbReference>
<dbReference type="EMBL" id="BDEV01000137">
    <property type="protein sequence ID" value="GCD63966.1"/>
    <property type="molecule type" value="Genomic_DNA"/>
</dbReference>
<dbReference type="RefSeq" id="WP_124297816.1">
    <property type="nucleotide sequence ID" value="NZ_BDEV01000137.1"/>
</dbReference>
<comment type="caution">
    <text evidence="1">The sequence shown here is derived from an EMBL/GenBank/DDBJ whole genome shotgun (WGS) entry which is preliminary data.</text>
</comment>
<organism evidence="1 2">
    <name type="scientific">Acetobacter pasteurianus NBRC 3278</name>
    <dbReference type="NCBI Taxonomy" id="1226660"/>
    <lineage>
        <taxon>Bacteria</taxon>
        <taxon>Pseudomonadati</taxon>
        <taxon>Pseudomonadota</taxon>
        <taxon>Alphaproteobacteria</taxon>
        <taxon>Acetobacterales</taxon>
        <taxon>Acetobacteraceae</taxon>
        <taxon>Acetobacter</taxon>
    </lineage>
</organism>